<dbReference type="InterPro" id="IPR011006">
    <property type="entry name" value="CheY-like_superfamily"/>
</dbReference>
<dbReference type="RefSeq" id="WP_120189824.1">
    <property type="nucleotide sequence ID" value="NZ_MCHY01000008.1"/>
</dbReference>
<dbReference type="InterPro" id="IPR039420">
    <property type="entry name" value="WalR-like"/>
</dbReference>
<dbReference type="InterPro" id="IPR001789">
    <property type="entry name" value="Sig_transdc_resp-reg_receiver"/>
</dbReference>
<keyword evidence="2" id="KW-0902">Two-component regulatory system</keyword>
<evidence type="ECO:0000256" key="7">
    <source>
        <dbReference type="PROSITE-ProRule" id="PRU01091"/>
    </source>
</evidence>
<name>A0A419SKQ6_9BACL</name>
<evidence type="ECO:0000256" key="5">
    <source>
        <dbReference type="ARBA" id="ARBA00023163"/>
    </source>
</evidence>
<evidence type="ECO:0000256" key="6">
    <source>
        <dbReference type="PROSITE-ProRule" id="PRU00169"/>
    </source>
</evidence>
<dbReference type="PANTHER" id="PTHR48111">
    <property type="entry name" value="REGULATOR OF RPOS"/>
    <property type="match status" value="1"/>
</dbReference>
<evidence type="ECO:0000256" key="2">
    <source>
        <dbReference type="ARBA" id="ARBA00023012"/>
    </source>
</evidence>
<gene>
    <name evidence="10" type="ORF">BEP19_09100</name>
</gene>
<dbReference type="Gene3D" id="3.40.50.2300">
    <property type="match status" value="1"/>
</dbReference>
<dbReference type="GO" id="GO:0006355">
    <property type="term" value="P:regulation of DNA-templated transcription"/>
    <property type="evidence" value="ECO:0007669"/>
    <property type="project" value="InterPro"/>
</dbReference>
<dbReference type="SMART" id="SM00448">
    <property type="entry name" value="REC"/>
    <property type="match status" value="1"/>
</dbReference>
<dbReference type="SUPFAM" id="SSF46894">
    <property type="entry name" value="C-terminal effector domain of the bipartite response regulators"/>
    <property type="match status" value="1"/>
</dbReference>
<feature type="domain" description="OmpR/PhoB-type" evidence="9">
    <location>
        <begin position="127"/>
        <end position="224"/>
    </location>
</feature>
<dbReference type="GO" id="GO:0000976">
    <property type="term" value="F:transcription cis-regulatory region binding"/>
    <property type="evidence" value="ECO:0007669"/>
    <property type="project" value="TreeGrafter"/>
</dbReference>
<dbReference type="PROSITE" id="PS50110">
    <property type="entry name" value="RESPONSE_REGULATORY"/>
    <property type="match status" value="1"/>
</dbReference>
<dbReference type="Pfam" id="PF00072">
    <property type="entry name" value="Response_reg"/>
    <property type="match status" value="1"/>
</dbReference>
<evidence type="ECO:0000256" key="3">
    <source>
        <dbReference type="ARBA" id="ARBA00023015"/>
    </source>
</evidence>
<dbReference type="Proteomes" id="UP000284219">
    <property type="component" value="Unassembled WGS sequence"/>
</dbReference>
<keyword evidence="3" id="KW-0805">Transcription regulation</keyword>
<accession>A0A419SKQ6</accession>
<dbReference type="GO" id="GO:0000156">
    <property type="term" value="F:phosphorelay response regulator activity"/>
    <property type="evidence" value="ECO:0007669"/>
    <property type="project" value="TreeGrafter"/>
</dbReference>
<dbReference type="PANTHER" id="PTHR48111:SF43">
    <property type="entry name" value="STAGE 0 SPORULATION PROTEIN A HOMOLOG"/>
    <property type="match status" value="1"/>
</dbReference>
<reference evidence="10 11" key="1">
    <citation type="submission" date="2016-08" db="EMBL/GenBank/DDBJ databases">
        <title>Novel Firmicute Genomes.</title>
        <authorList>
            <person name="Poppleton D.I."/>
            <person name="Gribaldo S."/>
        </authorList>
    </citation>
    <scope>NUCLEOTIDE SEQUENCE [LARGE SCALE GENOMIC DNA]</scope>
    <source>
        <strain evidence="10 11">RAOx-1</strain>
    </source>
</reference>
<dbReference type="Gene3D" id="6.10.250.690">
    <property type="match status" value="1"/>
</dbReference>
<protein>
    <submittedName>
        <fullName evidence="10">DNA-binding response regulator</fullName>
    </submittedName>
</protein>
<evidence type="ECO:0000313" key="10">
    <source>
        <dbReference type="EMBL" id="RKD24530.1"/>
    </source>
</evidence>
<dbReference type="EMBL" id="MCHY01000008">
    <property type="protein sequence ID" value="RKD24530.1"/>
    <property type="molecule type" value="Genomic_DNA"/>
</dbReference>
<evidence type="ECO:0000313" key="11">
    <source>
        <dbReference type="Proteomes" id="UP000284219"/>
    </source>
</evidence>
<keyword evidence="4 7" id="KW-0238">DNA-binding</keyword>
<comment type="caution">
    <text evidence="10">The sequence shown here is derived from an EMBL/GenBank/DDBJ whole genome shotgun (WGS) entry which is preliminary data.</text>
</comment>
<sequence>MFKIMIVEDDQKLRELIVQHLSKWEFDLFAVEAFDDVFRAFIEYKPHLVILDINLPAFNGFHWCQQIREVSKTPILFLSSRNDAMDIVMAIQMGGDDFVQKPFSFEVLVAKIQALLRRTYSYADARTDVMEYKRAILNLKDATLSYNEQKVELTKNEFKILYLLFKDSGQIVGRNTLIKGLWDEESFVDDNTLTVNVNRLRKKLGEIGLGEMIATKKGQGYLLR</sequence>
<keyword evidence="5" id="KW-0804">Transcription</keyword>
<proteinExistence type="predicted"/>
<keyword evidence="11" id="KW-1185">Reference proteome</keyword>
<evidence type="ECO:0000259" key="9">
    <source>
        <dbReference type="PROSITE" id="PS51755"/>
    </source>
</evidence>
<dbReference type="GO" id="GO:0032993">
    <property type="term" value="C:protein-DNA complex"/>
    <property type="evidence" value="ECO:0007669"/>
    <property type="project" value="TreeGrafter"/>
</dbReference>
<dbReference type="InterPro" id="IPR001867">
    <property type="entry name" value="OmpR/PhoB-type_DNA-bd"/>
</dbReference>
<dbReference type="CDD" id="cd18159">
    <property type="entry name" value="REC_OmpR_NsrR-like"/>
    <property type="match status" value="1"/>
</dbReference>
<dbReference type="InterPro" id="IPR016032">
    <property type="entry name" value="Sig_transdc_resp-reg_C-effctor"/>
</dbReference>
<feature type="modified residue" description="4-aspartylphosphate" evidence="6">
    <location>
        <position position="52"/>
    </location>
</feature>
<dbReference type="PROSITE" id="PS51755">
    <property type="entry name" value="OMPR_PHOB"/>
    <property type="match status" value="1"/>
</dbReference>
<evidence type="ECO:0000259" key="8">
    <source>
        <dbReference type="PROSITE" id="PS50110"/>
    </source>
</evidence>
<dbReference type="Gene3D" id="1.10.10.10">
    <property type="entry name" value="Winged helix-like DNA-binding domain superfamily/Winged helix DNA-binding domain"/>
    <property type="match status" value="1"/>
</dbReference>
<dbReference type="InterPro" id="IPR036388">
    <property type="entry name" value="WH-like_DNA-bd_sf"/>
</dbReference>
<feature type="domain" description="Response regulatory" evidence="8">
    <location>
        <begin position="3"/>
        <end position="116"/>
    </location>
</feature>
<dbReference type="OrthoDB" id="9790442at2"/>
<keyword evidence="1 6" id="KW-0597">Phosphoprotein</keyword>
<evidence type="ECO:0000256" key="4">
    <source>
        <dbReference type="ARBA" id="ARBA00023125"/>
    </source>
</evidence>
<dbReference type="SUPFAM" id="SSF52172">
    <property type="entry name" value="CheY-like"/>
    <property type="match status" value="1"/>
</dbReference>
<evidence type="ECO:0000256" key="1">
    <source>
        <dbReference type="ARBA" id="ARBA00022553"/>
    </source>
</evidence>
<dbReference type="Pfam" id="PF00486">
    <property type="entry name" value="Trans_reg_C"/>
    <property type="match status" value="1"/>
</dbReference>
<dbReference type="AlphaFoldDB" id="A0A419SKQ6"/>
<dbReference type="SMART" id="SM00862">
    <property type="entry name" value="Trans_reg_C"/>
    <property type="match status" value="1"/>
</dbReference>
<organism evidence="10 11">
    <name type="scientific">Ammoniphilus oxalaticus</name>
    <dbReference type="NCBI Taxonomy" id="66863"/>
    <lineage>
        <taxon>Bacteria</taxon>
        <taxon>Bacillati</taxon>
        <taxon>Bacillota</taxon>
        <taxon>Bacilli</taxon>
        <taxon>Bacillales</taxon>
        <taxon>Paenibacillaceae</taxon>
        <taxon>Aneurinibacillus group</taxon>
        <taxon>Ammoniphilus</taxon>
    </lineage>
</organism>
<dbReference type="GO" id="GO:0005829">
    <property type="term" value="C:cytosol"/>
    <property type="evidence" value="ECO:0007669"/>
    <property type="project" value="TreeGrafter"/>
</dbReference>
<dbReference type="CDD" id="cd00383">
    <property type="entry name" value="trans_reg_C"/>
    <property type="match status" value="1"/>
</dbReference>
<feature type="DNA-binding region" description="OmpR/PhoB-type" evidence="7">
    <location>
        <begin position="127"/>
        <end position="224"/>
    </location>
</feature>